<evidence type="ECO:0000313" key="2">
    <source>
        <dbReference type="Proteomes" id="UP000265520"/>
    </source>
</evidence>
<organism evidence="1 2">
    <name type="scientific">Trifolium medium</name>
    <dbReference type="NCBI Taxonomy" id="97028"/>
    <lineage>
        <taxon>Eukaryota</taxon>
        <taxon>Viridiplantae</taxon>
        <taxon>Streptophyta</taxon>
        <taxon>Embryophyta</taxon>
        <taxon>Tracheophyta</taxon>
        <taxon>Spermatophyta</taxon>
        <taxon>Magnoliopsida</taxon>
        <taxon>eudicotyledons</taxon>
        <taxon>Gunneridae</taxon>
        <taxon>Pentapetalae</taxon>
        <taxon>rosids</taxon>
        <taxon>fabids</taxon>
        <taxon>Fabales</taxon>
        <taxon>Fabaceae</taxon>
        <taxon>Papilionoideae</taxon>
        <taxon>50 kb inversion clade</taxon>
        <taxon>NPAAA clade</taxon>
        <taxon>Hologalegina</taxon>
        <taxon>IRL clade</taxon>
        <taxon>Trifolieae</taxon>
        <taxon>Trifolium</taxon>
    </lineage>
</organism>
<dbReference type="Proteomes" id="UP000265520">
    <property type="component" value="Unassembled WGS sequence"/>
</dbReference>
<reference evidence="1 2" key="1">
    <citation type="journal article" date="2018" name="Front. Plant Sci.">
        <title>Red Clover (Trifolium pratense) and Zigzag Clover (T. medium) - A Picture of Genomic Similarities and Differences.</title>
        <authorList>
            <person name="Dluhosova J."/>
            <person name="Istvanek J."/>
            <person name="Nedelnik J."/>
            <person name="Repkova J."/>
        </authorList>
    </citation>
    <scope>NUCLEOTIDE SEQUENCE [LARGE SCALE GENOMIC DNA]</scope>
    <source>
        <strain evidence="2">cv. 10/8</strain>
        <tissue evidence="1">Leaf</tissue>
    </source>
</reference>
<name>A0A392RJH7_9FABA</name>
<accession>A0A392RJH7</accession>
<sequence>MRMAKIQLGVENPPFMPHRFSDGDYSSLTAVKTSYQYH</sequence>
<keyword evidence="2" id="KW-1185">Reference proteome</keyword>
<dbReference type="EMBL" id="LXQA010231330">
    <property type="protein sequence ID" value="MCI36184.1"/>
    <property type="molecule type" value="Genomic_DNA"/>
</dbReference>
<protein>
    <submittedName>
        <fullName evidence="1">Uncharacterized protein</fullName>
    </submittedName>
</protein>
<proteinExistence type="predicted"/>
<dbReference type="AlphaFoldDB" id="A0A392RJH7"/>
<feature type="non-terminal residue" evidence="1">
    <location>
        <position position="38"/>
    </location>
</feature>
<evidence type="ECO:0000313" key="1">
    <source>
        <dbReference type="EMBL" id="MCI36184.1"/>
    </source>
</evidence>
<comment type="caution">
    <text evidence="1">The sequence shown here is derived from an EMBL/GenBank/DDBJ whole genome shotgun (WGS) entry which is preliminary data.</text>
</comment>